<sequence>MERGHNGGFNAHRDSHGRYAPAASATRTPHPRATVAHQEGNVRILQQPIAEQGDEITLTPEDEAILDLIWDQIAAESNPNTVMNTAIRSRARRVPAAPTSEETPNGTATTSD</sequence>
<protein>
    <submittedName>
        <fullName evidence="2">Uncharacterized protein</fullName>
    </submittedName>
</protein>
<evidence type="ECO:0000313" key="2">
    <source>
        <dbReference type="EMBL" id="KPV50631.1"/>
    </source>
</evidence>
<accession>A0A0P9CYI7</accession>
<comment type="caution">
    <text evidence="2">The sequence shown here is derived from an EMBL/GenBank/DDBJ whole genome shotgun (WGS) entry which is preliminary data.</text>
</comment>
<name>A0A0P9CYI7_9CHLR</name>
<feature type="region of interest" description="Disordered" evidence="1">
    <location>
        <begin position="88"/>
        <end position="112"/>
    </location>
</feature>
<evidence type="ECO:0000256" key="1">
    <source>
        <dbReference type="SAM" id="MobiDB-lite"/>
    </source>
</evidence>
<gene>
    <name evidence="2" type="ORF">SE17_25805</name>
</gene>
<dbReference type="EMBL" id="LJCR01001292">
    <property type="protein sequence ID" value="KPV50631.1"/>
    <property type="molecule type" value="Genomic_DNA"/>
</dbReference>
<dbReference type="AlphaFoldDB" id="A0A0P9CYI7"/>
<proteinExistence type="predicted"/>
<reference evidence="2 3" key="1">
    <citation type="submission" date="2015-09" db="EMBL/GenBank/DDBJ databases">
        <title>Draft genome sequence of Kouleothrix aurantiaca JCM 19913.</title>
        <authorList>
            <person name="Hemp J."/>
        </authorList>
    </citation>
    <scope>NUCLEOTIDE SEQUENCE [LARGE SCALE GENOMIC DNA]</scope>
    <source>
        <strain evidence="2 3">COM-B</strain>
    </source>
</reference>
<dbReference type="Proteomes" id="UP000050509">
    <property type="component" value="Unassembled WGS sequence"/>
</dbReference>
<feature type="compositionally biased region" description="Polar residues" evidence="1">
    <location>
        <begin position="100"/>
        <end position="112"/>
    </location>
</feature>
<organism evidence="2 3">
    <name type="scientific">Kouleothrix aurantiaca</name>
    <dbReference type="NCBI Taxonomy" id="186479"/>
    <lineage>
        <taxon>Bacteria</taxon>
        <taxon>Bacillati</taxon>
        <taxon>Chloroflexota</taxon>
        <taxon>Chloroflexia</taxon>
        <taxon>Chloroflexales</taxon>
        <taxon>Roseiflexineae</taxon>
        <taxon>Roseiflexaceae</taxon>
        <taxon>Kouleothrix</taxon>
    </lineage>
</organism>
<evidence type="ECO:0000313" key="3">
    <source>
        <dbReference type="Proteomes" id="UP000050509"/>
    </source>
</evidence>
<feature type="region of interest" description="Disordered" evidence="1">
    <location>
        <begin position="1"/>
        <end position="34"/>
    </location>
</feature>
<feature type="compositionally biased region" description="Basic and acidic residues" evidence="1">
    <location>
        <begin position="1"/>
        <end position="17"/>
    </location>
</feature>
<keyword evidence="3" id="KW-1185">Reference proteome</keyword>